<evidence type="ECO:0000313" key="2">
    <source>
        <dbReference type="Proteomes" id="UP000001025"/>
    </source>
</evidence>
<dbReference type="AlphaFoldDB" id="Q7UQ51"/>
<protein>
    <submittedName>
        <fullName evidence="1">Uncharacterized protein</fullName>
    </submittedName>
</protein>
<dbReference type="InParanoid" id="Q7UQ51"/>
<dbReference type="EMBL" id="BX294144">
    <property type="protein sequence ID" value="CAD74854.1"/>
    <property type="molecule type" value="Genomic_DNA"/>
</dbReference>
<gene>
    <name evidence="1" type="ordered locus">RB6515</name>
</gene>
<dbReference type="STRING" id="243090.RB6515"/>
<sequence>MECFDCLTEIANDATKADSRFEDVAKRILMGRYDSGGALRNDLVPLVKLFLSFGTNFSVTGTPVR</sequence>
<proteinExistence type="predicted"/>
<organism evidence="1 2">
    <name type="scientific">Rhodopirellula baltica (strain DSM 10527 / NCIMB 13988 / SH1)</name>
    <dbReference type="NCBI Taxonomy" id="243090"/>
    <lineage>
        <taxon>Bacteria</taxon>
        <taxon>Pseudomonadati</taxon>
        <taxon>Planctomycetota</taxon>
        <taxon>Planctomycetia</taxon>
        <taxon>Pirellulales</taxon>
        <taxon>Pirellulaceae</taxon>
        <taxon>Rhodopirellula</taxon>
    </lineage>
</organism>
<dbReference type="KEGG" id="rba:RB6515"/>
<name>Q7UQ51_RHOBA</name>
<dbReference type="Proteomes" id="UP000001025">
    <property type="component" value="Chromosome"/>
</dbReference>
<dbReference type="HOGENOM" id="CLU_2846922_0_0_0"/>
<accession>Q7UQ51</accession>
<dbReference type="EnsemblBacteria" id="CAD74854">
    <property type="protein sequence ID" value="CAD74854"/>
    <property type="gene ID" value="RB6515"/>
</dbReference>
<evidence type="ECO:0000313" key="1">
    <source>
        <dbReference type="EMBL" id="CAD74854.1"/>
    </source>
</evidence>
<reference evidence="1 2" key="1">
    <citation type="journal article" date="2003" name="Proc. Natl. Acad. Sci. U.S.A.">
        <title>Complete genome sequence of the marine planctomycete Pirellula sp. strain 1.</title>
        <authorList>
            <person name="Gloeckner F.O."/>
            <person name="Kube M."/>
            <person name="Bauer M."/>
            <person name="Teeling H."/>
            <person name="Lombardot T."/>
            <person name="Ludwig W."/>
            <person name="Gade D."/>
            <person name="Beck A."/>
            <person name="Borzym K."/>
            <person name="Heitmann K."/>
            <person name="Rabus R."/>
            <person name="Schlesner H."/>
            <person name="Amann R."/>
            <person name="Reinhardt R."/>
        </authorList>
    </citation>
    <scope>NUCLEOTIDE SEQUENCE [LARGE SCALE GENOMIC DNA]</scope>
    <source>
        <strain evidence="2">DSM 10527 / NCIMB 13988 / SH1</strain>
    </source>
</reference>
<keyword evidence="2" id="KW-1185">Reference proteome</keyword>